<feature type="transmembrane region" description="Helical" evidence="2">
    <location>
        <begin position="58"/>
        <end position="81"/>
    </location>
</feature>
<proteinExistence type="predicted"/>
<organism evidence="3 4">
    <name type="scientific">Coprinopsis marcescibilis</name>
    <name type="common">Agaric fungus</name>
    <name type="synonym">Psathyrella marcescibilis</name>
    <dbReference type="NCBI Taxonomy" id="230819"/>
    <lineage>
        <taxon>Eukaryota</taxon>
        <taxon>Fungi</taxon>
        <taxon>Dikarya</taxon>
        <taxon>Basidiomycota</taxon>
        <taxon>Agaricomycotina</taxon>
        <taxon>Agaricomycetes</taxon>
        <taxon>Agaricomycetidae</taxon>
        <taxon>Agaricales</taxon>
        <taxon>Agaricineae</taxon>
        <taxon>Psathyrellaceae</taxon>
        <taxon>Coprinopsis</taxon>
    </lineage>
</organism>
<gene>
    <name evidence="3" type="ORF">FA15DRAFT_672405</name>
</gene>
<feature type="compositionally biased region" description="Basic and acidic residues" evidence="1">
    <location>
        <begin position="327"/>
        <end position="340"/>
    </location>
</feature>
<feature type="transmembrane region" description="Helical" evidence="2">
    <location>
        <begin position="107"/>
        <end position="126"/>
    </location>
</feature>
<dbReference type="AlphaFoldDB" id="A0A5C3KN63"/>
<keyword evidence="2" id="KW-0472">Membrane</keyword>
<accession>A0A5C3KN63</accession>
<evidence type="ECO:0000313" key="4">
    <source>
        <dbReference type="Proteomes" id="UP000307440"/>
    </source>
</evidence>
<keyword evidence="2" id="KW-0812">Transmembrane</keyword>
<keyword evidence="2" id="KW-1133">Transmembrane helix</keyword>
<feature type="transmembrane region" description="Helical" evidence="2">
    <location>
        <begin position="20"/>
        <end position="46"/>
    </location>
</feature>
<feature type="transmembrane region" description="Helical" evidence="2">
    <location>
        <begin position="218"/>
        <end position="242"/>
    </location>
</feature>
<feature type="transmembrane region" description="Helical" evidence="2">
    <location>
        <begin position="178"/>
        <end position="197"/>
    </location>
</feature>
<dbReference type="Proteomes" id="UP000307440">
    <property type="component" value="Unassembled WGS sequence"/>
</dbReference>
<feature type="region of interest" description="Disordered" evidence="1">
    <location>
        <begin position="322"/>
        <end position="351"/>
    </location>
</feature>
<dbReference type="EMBL" id="ML210262">
    <property type="protein sequence ID" value="TFK21646.1"/>
    <property type="molecule type" value="Genomic_DNA"/>
</dbReference>
<evidence type="ECO:0000256" key="1">
    <source>
        <dbReference type="SAM" id="MobiDB-lite"/>
    </source>
</evidence>
<sequence>MVNVSSPEFRDSLGMVVARTIYSNFVVTIFTSGIQCFMAFYCVTIFLETPKEARKGRIPYIVIGCMIFVVYTLGACTDVSIPFDVLLKASNGIEFTNEYSMPDWRDYFSLGCLTLLLIIGDGVMLYRCYLILSGNWRWLIGLPLITYLGTIALSIYHSVILFQDKGPALFNAMEGTRVALSVITNILITSFIAFRLINAHRHLSESLNSQRVAVYKTAAHIVIESALPLAIAGILYAALLYADMSARIRRVDVRGIFAAGGAMAALYYAFLAISPQMIIFRVTTGRSWMKPASSSSDSDAFSRSLAFTRGVPAEQSLYLSNVGDDSDAARDGSSNERSDSDQGSAKGGEKV</sequence>
<name>A0A5C3KN63_COPMA</name>
<evidence type="ECO:0000256" key="2">
    <source>
        <dbReference type="SAM" id="Phobius"/>
    </source>
</evidence>
<dbReference type="OrthoDB" id="3354175at2759"/>
<feature type="transmembrane region" description="Helical" evidence="2">
    <location>
        <begin position="254"/>
        <end position="280"/>
    </location>
</feature>
<reference evidence="3 4" key="1">
    <citation type="journal article" date="2019" name="Nat. Ecol. Evol.">
        <title>Megaphylogeny resolves global patterns of mushroom evolution.</title>
        <authorList>
            <person name="Varga T."/>
            <person name="Krizsan K."/>
            <person name="Foldi C."/>
            <person name="Dima B."/>
            <person name="Sanchez-Garcia M."/>
            <person name="Sanchez-Ramirez S."/>
            <person name="Szollosi G.J."/>
            <person name="Szarkandi J.G."/>
            <person name="Papp V."/>
            <person name="Albert L."/>
            <person name="Andreopoulos W."/>
            <person name="Angelini C."/>
            <person name="Antonin V."/>
            <person name="Barry K.W."/>
            <person name="Bougher N.L."/>
            <person name="Buchanan P."/>
            <person name="Buyck B."/>
            <person name="Bense V."/>
            <person name="Catcheside P."/>
            <person name="Chovatia M."/>
            <person name="Cooper J."/>
            <person name="Damon W."/>
            <person name="Desjardin D."/>
            <person name="Finy P."/>
            <person name="Geml J."/>
            <person name="Haridas S."/>
            <person name="Hughes K."/>
            <person name="Justo A."/>
            <person name="Karasinski D."/>
            <person name="Kautmanova I."/>
            <person name="Kiss B."/>
            <person name="Kocsube S."/>
            <person name="Kotiranta H."/>
            <person name="LaButti K.M."/>
            <person name="Lechner B.E."/>
            <person name="Liimatainen K."/>
            <person name="Lipzen A."/>
            <person name="Lukacs Z."/>
            <person name="Mihaltcheva S."/>
            <person name="Morgado L.N."/>
            <person name="Niskanen T."/>
            <person name="Noordeloos M.E."/>
            <person name="Ohm R.A."/>
            <person name="Ortiz-Santana B."/>
            <person name="Ovrebo C."/>
            <person name="Racz N."/>
            <person name="Riley R."/>
            <person name="Savchenko A."/>
            <person name="Shiryaev A."/>
            <person name="Soop K."/>
            <person name="Spirin V."/>
            <person name="Szebenyi C."/>
            <person name="Tomsovsky M."/>
            <person name="Tulloss R.E."/>
            <person name="Uehling J."/>
            <person name="Grigoriev I.V."/>
            <person name="Vagvolgyi C."/>
            <person name="Papp T."/>
            <person name="Martin F.M."/>
            <person name="Miettinen O."/>
            <person name="Hibbett D.S."/>
            <person name="Nagy L.G."/>
        </authorList>
    </citation>
    <scope>NUCLEOTIDE SEQUENCE [LARGE SCALE GENOMIC DNA]</scope>
    <source>
        <strain evidence="3 4">CBS 121175</strain>
    </source>
</reference>
<keyword evidence="4" id="KW-1185">Reference proteome</keyword>
<evidence type="ECO:0000313" key="3">
    <source>
        <dbReference type="EMBL" id="TFK21646.1"/>
    </source>
</evidence>
<feature type="transmembrane region" description="Helical" evidence="2">
    <location>
        <begin position="138"/>
        <end position="158"/>
    </location>
</feature>
<protein>
    <submittedName>
        <fullName evidence="3">Uncharacterized protein</fullName>
    </submittedName>
</protein>
<dbReference type="STRING" id="230819.A0A5C3KN63"/>